<dbReference type="Gene3D" id="3.50.50.60">
    <property type="entry name" value="FAD/NAD(P)-binding domain"/>
    <property type="match status" value="2"/>
</dbReference>
<dbReference type="KEGG" id="pbv:AR543_12590"/>
<dbReference type="EMBL" id="CP013023">
    <property type="protein sequence ID" value="ANF96766.1"/>
    <property type="molecule type" value="Genomic_DNA"/>
</dbReference>
<dbReference type="InterPro" id="IPR036188">
    <property type="entry name" value="FAD/NAD-bd_sf"/>
</dbReference>
<dbReference type="PIRSF" id="PIRSF038984">
    <property type="entry name" value="FAD_binding_protein"/>
    <property type="match status" value="1"/>
</dbReference>
<dbReference type="RefSeq" id="WP_060534870.1">
    <property type="nucleotide sequence ID" value="NZ_CP013023.1"/>
</dbReference>
<evidence type="ECO:0000259" key="1">
    <source>
        <dbReference type="Pfam" id="PF21688"/>
    </source>
</evidence>
<protein>
    <submittedName>
        <fullName evidence="2">FAD-dependent oxidoreductase</fullName>
    </submittedName>
</protein>
<dbReference type="OrthoDB" id="9762921at2"/>
<dbReference type="Proteomes" id="UP000078148">
    <property type="component" value="Chromosome"/>
</dbReference>
<dbReference type="Pfam" id="PF21688">
    <property type="entry name" value="FAD-depend_C"/>
    <property type="match status" value="1"/>
</dbReference>
<organism evidence="2 3">
    <name type="scientific">Paenibacillus bovis</name>
    <dbReference type="NCBI Taxonomy" id="1616788"/>
    <lineage>
        <taxon>Bacteria</taxon>
        <taxon>Bacillati</taxon>
        <taxon>Bacillota</taxon>
        <taxon>Bacilli</taxon>
        <taxon>Bacillales</taxon>
        <taxon>Paenibacillaceae</taxon>
        <taxon>Paenibacillus</taxon>
    </lineage>
</organism>
<dbReference type="InterPro" id="IPR049516">
    <property type="entry name" value="FAD-depend_C"/>
</dbReference>
<dbReference type="AlphaFoldDB" id="A0A172ZGK3"/>
<sequence length="488" mass="53617">MTTKYDCIVVGAGPAGIFACYELTRIAPDWKVLLIDKGHDIYRRNCPIMQEKIQFCPPPAGKKDFAGCLPACSVTAGFGGAGAYSDGKFNITTEFGGWLTDYLSPSKVEDLIRYVDSINLEHGATESITDPTTDVIRDIEQRGYASGLKLLRAQVRHLGTEQNLEILKSIYEYLNTRIDMVYKAEVEDILTIKEEGKHRITGIVTKKGETYESANVMIAPGRDGSAWLTEILKKRRLKMYNNQVDVGVRVETSDVVMQEINKHLYEGKFIYNTSVGTRVRTFCSNPSGHVVVENHSGVMAANGHSFKDPALGSRNTNFALLVSHKFTEPFDKPNEYAREICRRANDLSSGGVIVQKFGDILRGRRSTTDRIKEGFLEPTLKEAVPGDLGLVLPYNTMKSLIEMVQALEGVTPGIASEHTLFYGVEAKFYSARPKLGENLETEIDGLYCGGDGAGVTRGLAQAGAAGVWIARSMFTKTGNSSRVPATVV</sequence>
<evidence type="ECO:0000313" key="2">
    <source>
        <dbReference type="EMBL" id="ANF96766.1"/>
    </source>
</evidence>
<dbReference type="InterPro" id="IPR028348">
    <property type="entry name" value="FAD-binding_protein"/>
</dbReference>
<proteinExistence type="predicted"/>
<dbReference type="SUPFAM" id="SSF51905">
    <property type="entry name" value="FAD/NAD(P)-binding domain"/>
    <property type="match status" value="1"/>
</dbReference>
<dbReference type="PANTHER" id="PTHR43106">
    <property type="entry name" value="DEHYDROGENASE-RELATED"/>
    <property type="match status" value="1"/>
</dbReference>
<evidence type="ECO:0000313" key="3">
    <source>
        <dbReference type="Proteomes" id="UP000078148"/>
    </source>
</evidence>
<name>A0A172ZGK3_9BACL</name>
<accession>A0A172ZGK3</accession>
<feature type="domain" description="FAD-dependent protein C-terminal" evidence="1">
    <location>
        <begin position="246"/>
        <end position="427"/>
    </location>
</feature>
<keyword evidence="3" id="KW-1185">Reference proteome</keyword>
<reference evidence="2 3" key="2">
    <citation type="journal article" date="2016" name="Int. J. Syst. Evol. Microbiol.">
        <title>Paenibacillus bovis sp. nov., isolated from raw yak (Bos grunniens) milk.</title>
        <authorList>
            <person name="Gao C."/>
            <person name="Han J."/>
            <person name="Liu Z."/>
            <person name="Xu X."/>
            <person name="Hang F."/>
            <person name="Wu Z."/>
        </authorList>
    </citation>
    <scope>NUCLEOTIDE SEQUENCE [LARGE SCALE GENOMIC DNA]</scope>
    <source>
        <strain evidence="2 3">BD3526</strain>
    </source>
</reference>
<reference evidence="3" key="1">
    <citation type="submission" date="2015-10" db="EMBL/GenBank/DDBJ databases">
        <title>Genome of Paenibacillus bovis sp. nov.</title>
        <authorList>
            <person name="Wu Z."/>
            <person name="Gao C."/>
            <person name="Liu Z."/>
            <person name="Zheng H."/>
        </authorList>
    </citation>
    <scope>NUCLEOTIDE SEQUENCE [LARGE SCALE GENOMIC DNA]</scope>
    <source>
        <strain evidence="3">BD3526</strain>
    </source>
</reference>
<gene>
    <name evidence="2" type="ORF">AR543_12590</name>
</gene>
<dbReference type="PROSITE" id="PS51257">
    <property type="entry name" value="PROKAR_LIPOPROTEIN"/>
    <property type="match status" value="1"/>
</dbReference>
<dbReference type="PANTHER" id="PTHR43106:SF1">
    <property type="entry name" value="DEHYDROGENASE-RELATED"/>
    <property type="match status" value="1"/>
</dbReference>